<evidence type="ECO:0000259" key="1">
    <source>
        <dbReference type="PROSITE" id="PS50801"/>
    </source>
</evidence>
<reference evidence="3" key="1">
    <citation type="submission" date="2023-07" db="EMBL/GenBank/DDBJ databases">
        <authorList>
            <person name="Yue Y."/>
        </authorList>
    </citation>
    <scope>NUCLEOTIDE SEQUENCE [LARGE SCALE GENOMIC DNA]</scope>
    <source>
        <strain evidence="3">D23</strain>
    </source>
</reference>
<dbReference type="InterPro" id="IPR002645">
    <property type="entry name" value="STAS_dom"/>
</dbReference>
<protein>
    <submittedName>
        <fullName evidence="2">STAS domain-containing protein</fullName>
    </submittedName>
</protein>
<proteinExistence type="predicted"/>
<dbReference type="Gene3D" id="3.30.750.24">
    <property type="entry name" value="STAS domain"/>
    <property type="match status" value="1"/>
</dbReference>
<dbReference type="PROSITE" id="PS50801">
    <property type="entry name" value="STAS"/>
    <property type="match status" value="1"/>
</dbReference>
<dbReference type="Pfam" id="PF01740">
    <property type="entry name" value="STAS"/>
    <property type="match status" value="1"/>
</dbReference>
<keyword evidence="3" id="KW-1185">Reference proteome</keyword>
<evidence type="ECO:0000313" key="3">
    <source>
        <dbReference type="Proteomes" id="UP001198901"/>
    </source>
</evidence>
<name>A0ABS7XRF9_9FLAO</name>
<dbReference type="CDD" id="cd07043">
    <property type="entry name" value="STAS_anti-anti-sigma_factors"/>
    <property type="match status" value="1"/>
</dbReference>
<comment type="caution">
    <text evidence="2">The sequence shown here is derived from an EMBL/GenBank/DDBJ whole genome shotgun (WGS) entry which is preliminary data.</text>
</comment>
<feature type="domain" description="STAS" evidence="1">
    <location>
        <begin position="11"/>
        <end position="81"/>
    </location>
</feature>
<dbReference type="RefSeq" id="WP_224528256.1">
    <property type="nucleotide sequence ID" value="NZ_JAIUJR010000004.1"/>
</dbReference>
<gene>
    <name evidence="2" type="ORF">LBU54_08375</name>
</gene>
<accession>A0ABS7XRF9</accession>
<dbReference type="EMBL" id="JAIUJR010000004">
    <property type="protein sequence ID" value="MCA0132598.1"/>
    <property type="molecule type" value="Genomic_DNA"/>
</dbReference>
<organism evidence="2 3">
    <name type="scientific">Winogradskyella alexanderae</name>
    <dbReference type="NCBI Taxonomy" id="2877123"/>
    <lineage>
        <taxon>Bacteria</taxon>
        <taxon>Pseudomonadati</taxon>
        <taxon>Bacteroidota</taxon>
        <taxon>Flavobacteriia</taxon>
        <taxon>Flavobacteriales</taxon>
        <taxon>Flavobacteriaceae</taxon>
        <taxon>Winogradskyella</taxon>
    </lineage>
</organism>
<dbReference type="InterPro" id="IPR036513">
    <property type="entry name" value="STAS_dom_sf"/>
</dbReference>
<evidence type="ECO:0000313" key="2">
    <source>
        <dbReference type="EMBL" id="MCA0132598.1"/>
    </source>
</evidence>
<dbReference type="SUPFAM" id="SSF52091">
    <property type="entry name" value="SpoIIaa-like"/>
    <property type="match status" value="1"/>
</dbReference>
<sequence>MALTITEINGIFTVEGMVNSTTANQLKNYCETLLNTCGKVIIDLQHIAFMDINGLMTLRELYAYAKSSNTVFSVLGDGSEINQDKNTIKAAA</sequence>
<dbReference type="Proteomes" id="UP001198901">
    <property type="component" value="Unassembled WGS sequence"/>
</dbReference>